<feature type="transmembrane region" description="Helical" evidence="6">
    <location>
        <begin position="368"/>
        <end position="388"/>
    </location>
</feature>
<feature type="region of interest" description="Disordered" evidence="5">
    <location>
        <begin position="623"/>
        <end position="656"/>
    </location>
</feature>
<feature type="transmembrane region" description="Helical" evidence="6">
    <location>
        <begin position="61"/>
        <end position="82"/>
    </location>
</feature>
<evidence type="ECO:0000313" key="7">
    <source>
        <dbReference type="EMBL" id="CDK25018.1"/>
    </source>
</evidence>
<evidence type="ECO:0000313" key="8">
    <source>
        <dbReference type="Proteomes" id="UP000019384"/>
    </source>
</evidence>
<keyword evidence="4 6" id="KW-0472">Membrane</keyword>
<dbReference type="HOGENOM" id="CLU_364103_0_0_1"/>
<feature type="transmembrane region" description="Helical" evidence="6">
    <location>
        <begin position="116"/>
        <end position="136"/>
    </location>
</feature>
<organism evidence="7 8">
    <name type="scientific">Kuraishia capsulata CBS 1993</name>
    <dbReference type="NCBI Taxonomy" id="1382522"/>
    <lineage>
        <taxon>Eukaryota</taxon>
        <taxon>Fungi</taxon>
        <taxon>Dikarya</taxon>
        <taxon>Ascomycota</taxon>
        <taxon>Saccharomycotina</taxon>
        <taxon>Pichiomycetes</taxon>
        <taxon>Pichiales</taxon>
        <taxon>Pichiaceae</taxon>
        <taxon>Kuraishia</taxon>
    </lineage>
</organism>
<feature type="transmembrane region" description="Helical" evidence="6">
    <location>
        <begin position="156"/>
        <end position="176"/>
    </location>
</feature>
<dbReference type="Pfam" id="PF05653">
    <property type="entry name" value="Mg_trans_NIPA"/>
    <property type="match status" value="2"/>
</dbReference>
<feature type="transmembrane region" description="Helical" evidence="6">
    <location>
        <begin position="88"/>
        <end position="109"/>
    </location>
</feature>
<dbReference type="Proteomes" id="UP000019384">
    <property type="component" value="Unassembled WGS sequence"/>
</dbReference>
<feature type="transmembrane region" description="Helical" evidence="6">
    <location>
        <begin position="20"/>
        <end position="40"/>
    </location>
</feature>
<feature type="region of interest" description="Disordered" evidence="5">
    <location>
        <begin position="200"/>
        <end position="230"/>
    </location>
</feature>
<feature type="compositionally biased region" description="Basic and acidic residues" evidence="5">
    <location>
        <begin position="638"/>
        <end position="653"/>
    </location>
</feature>
<evidence type="ECO:0000256" key="2">
    <source>
        <dbReference type="ARBA" id="ARBA00022692"/>
    </source>
</evidence>
<comment type="subcellular location">
    <subcellularLocation>
        <location evidence="1">Membrane</location>
        <topology evidence="1">Multi-pass membrane protein</topology>
    </subcellularLocation>
</comment>
<dbReference type="AlphaFoldDB" id="W6MHA6"/>
<feature type="transmembrane region" description="Helical" evidence="6">
    <location>
        <begin position="394"/>
        <end position="416"/>
    </location>
</feature>
<keyword evidence="3 6" id="KW-1133">Transmembrane helix</keyword>
<feature type="compositionally biased region" description="Low complexity" evidence="5">
    <location>
        <begin position="216"/>
        <end position="230"/>
    </location>
</feature>
<dbReference type="GO" id="GO:0015095">
    <property type="term" value="F:magnesium ion transmembrane transporter activity"/>
    <property type="evidence" value="ECO:0007669"/>
    <property type="project" value="InterPro"/>
</dbReference>
<dbReference type="Gene3D" id="1.10.3730.20">
    <property type="match status" value="1"/>
</dbReference>
<dbReference type="PANTHER" id="PTHR12570:SF86">
    <property type="entry name" value="ADR321CP"/>
    <property type="match status" value="1"/>
</dbReference>
<sequence>MSLNVRNTLSLMSASTRSTIILGCLVGVLSSACQSVGLILQRKSHLIQQTKSHYKPPYKRSLWRLGFTLFIVANVFGSSIQITTLPLIVLSPLQSIGLVFNACFSSLILNEPFTVYSLFGTLVISIGAFLIASFGAIPEPEYTLDDFMVLLRRKPFVIWASLDAVLVCVFLGWIVVMKNLDQAEHDDNFGHFHLTSPVRVSKNSRGETEEQDPLLSRVTSVTSQGSSTVSGMEQNDMYRQVLFASGMRSVDRFAPLYSTYFAKLKDKISLLKGGCRALLFDMSHESSMMMQGALFGVVSGIMSAHSLLLAKSVIEILVNAFNAGSVHAMLKILNHLESWFIIGGFLTLCLTQLWFLNKGLKRVSTSILYPLVFCIYNIVNICNGMIFYKQWGSVTYVQLFNIIIGTILVLGGVFALSWRLDDAVCADPKTPTLQCTTTFASPGYGSTNLVSPMDPTSPRSVRSSSAKTKWYSNRAFLRNSVGSIQDHINTSKMENTSLIDYTPGVEPESYSSLAEVVARRKSLKNNERTSRNIPNLSIDTHQQSLEEGLSEYVSFGSPKDTSSFTQDADSNITPIINAGSLQSGKALLTPLSKYKPQWDKTPTKSGRSDTGFSLAQLSPFRAFSSSKTDPDISSSTARDVDSKPHAPDNDLENRALMNEDYNSRNPFSYSMNNTMEEIHHQIIANNYGPGQPTPGVPSINEGQVAARANLSEDLGSSVDINRKSISSISGTRHQSEFKPSENWPSKTHGRRVLSFEQNELLSQLRLN</sequence>
<dbReference type="InterPro" id="IPR037185">
    <property type="entry name" value="EmrE-like"/>
</dbReference>
<dbReference type="PANTHER" id="PTHR12570">
    <property type="match status" value="1"/>
</dbReference>
<name>W6MHA6_9ASCO</name>
<keyword evidence="8" id="KW-1185">Reference proteome</keyword>
<keyword evidence="2 6" id="KW-0812">Transmembrane</keyword>
<dbReference type="InterPro" id="IPR008521">
    <property type="entry name" value="Mg_trans_NIPA"/>
</dbReference>
<protein>
    <submittedName>
        <fullName evidence="7">Uncharacterized protein</fullName>
    </submittedName>
</protein>
<dbReference type="GO" id="GO:0016020">
    <property type="term" value="C:membrane"/>
    <property type="evidence" value="ECO:0007669"/>
    <property type="project" value="UniProtKB-SubCell"/>
</dbReference>
<evidence type="ECO:0000256" key="5">
    <source>
        <dbReference type="SAM" id="MobiDB-lite"/>
    </source>
</evidence>
<feature type="transmembrane region" description="Helical" evidence="6">
    <location>
        <begin position="338"/>
        <end position="356"/>
    </location>
</feature>
<gene>
    <name evidence="7" type="ORF">KUCA_T00000985001</name>
</gene>
<dbReference type="PROSITE" id="PS51257">
    <property type="entry name" value="PROKAR_LIPOPROTEIN"/>
    <property type="match status" value="1"/>
</dbReference>
<dbReference type="EMBL" id="HG793125">
    <property type="protein sequence ID" value="CDK25018.1"/>
    <property type="molecule type" value="Genomic_DNA"/>
</dbReference>
<evidence type="ECO:0000256" key="6">
    <source>
        <dbReference type="SAM" id="Phobius"/>
    </source>
</evidence>
<reference evidence="7" key="1">
    <citation type="submission" date="2013-12" db="EMBL/GenBank/DDBJ databases">
        <authorList>
            <person name="Genoscope - CEA"/>
        </authorList>
    </citation>
    <scope>NUCLEOTIDE SEQUENCE</scope>
    <source>
        <strain evidence="7">CBS 1993</strain>
    </source>
</reference>
<dbReference type="OrthoDB" id="2504919at2759"/>
<feature type="region of interest" description="Disordered" evidence="5">
    <location>
        <begin position="725"/>
        <end position="748"/>
    </location>
</feature>
<accession>W6MHA6</accession>
<proteinExistence type="predicted"/>
<dbReference type="GeneID" id="34518421"/>
<dbReference type="SUPFAM" id="SSF103481">
    <property type="entry name" value="Multidrug resistance efflux transporter EmrE"/>
    <property type="match status" value="1"/>
</dbReference>
<reference evidence="7" key="2">
    <citation type="submission" date="2014-02" db="EMBL/GenBank/DDBJ databases">
        <title>Complete DNA sequence of /Kuraishia capsulata/ illustrates novel genomic features among budding yeasts (/Saccharomycotina/).</title>
        <authorList>
            <person name="Morales L."/>
            <person name="Noel B."/>
            <person name="Porcel B."/>
            <person name="Marcet-Houben M."/>
            <person name="Hullo M-F."/>
            <person name="Sacerdot C."/>
            <person name="Tekaia F."/>
            <person name="Leh-Louis V."/>
            <person name="Despons L."/>
            <person name="Khanna V."/>
            <person name="Aury J-M."/>
            <person name="Barbe V."/>
            <person name="Couloux A."/>
            <person name="Labadie K."/>
            <person name="Pelletier E."/>
            <person name="Souciet J-L."/>
            <person name="Boekhout T."/>
            <person name="Gabaldon T."/>
            <person name="Wincker P."/>
            <person name="Dujon B."/>
        </authorList>
    </citation>
    <scope>NUCLEOTIDE SEQUENCE</scope>
    <source>
        <strain evidence="7">CBS 1993</strain>
    </source>
</reference>
<evidence type="ECO:0000256" key="4">
    <source>
        <dbReference type="ARBA" id="ARBA00023136"/>
    </source>
</evidence>
<evidence type="ECO:0000256" key="1">
    <source>
        <dbReference type="ARBA" id="ARBA00004141"/>
    </source>
</evidence>
<dbReference type="RefSeq" id="XP_022457033.1">
    <property type="nucleotide sequence ID" value="XM_022605579.1"/>
</dbReference>
<evidence type="ECO:0000256" key="3">
    <source>
        <dbReference type="ARBA" id="ARBA00022989"/>
    </source>
</evidence>
<feature type="compositionally biased region" description="Low complexity" evidence="5">
    <location>
        <begin position="624"/>
        <end position="636"/>
    </location>
</feature>